<dbReference type="AlphaFoldDB" id="X1J7N1"/>
<name>X1J7N1_9ZZZZ</name>
<evidence type="ECO:0000256" key="5">
    <source>
        <dbReference type="ARBA" id="ARBA00023163"/>
    </source>
</evidence>
<dbReference type="PANTHER" id="PTHR48443">
    <property type="entry name" value="DNA-DIRECTED RNA POLYMERASE SUBUNIT BETA"/>
    <property type="match status" value="1"/>
</dbReference>
<dbReference type="GO" id="GO:0000428">
    <property type="term" value="C:DNA-directed RNA polymerase complex"/>
    <property type="evidence" value="ECO:0007669"/>
    <property type="project" value="UniProtKB-KW"/>
</dbReference>
<gene>
    <name evidence="8" type="ORF">S03H2_67704</name>
</gene>
<dbReference type="InterPro" id="IPR007066">
    <property type="entry name" value="RNA_pol_Rpb1_3"/>
</dbReference>
<organism evidence="8">
    <name type="scientific">marine sediment metagenome</name>
    <dbReference type="NCBI Taxonomy" id="412755"/>
    <lineage>
        <taxon>unclassified sequences</taxon>
        <taxon>metagenomes</taxon>
        <taxon>ecological metagenomes</taxon>
    </lineage>
</organism>
<dbReference type="Pfam" id="PF04983">
    <property type="entry name" value="RNA_pol_Rpb1_3"/>
    <property type="match status" value="1"/>
</dbReference>
<keyword evidence="5" id="KW-0804">Transcription</keyword>
<evidence type="ECO:0000256" key="4">
    <source>
        <dbReference type="ARBA" id="ARBA00022695"/>
    </source>
</evidence>
<feature type="domain" description="RNA polymerase Rpb1" evidence="6">
    <location>
        <begin position="8"/>
        <end position="59"/>
    </location>
</feature>
<dbReference type="Gene3D" id="1.10.132.30">
    <property type="match status" value="1"/>
</dbReference>
<feature type="non-terminal residue" evidence="8">
    <location>
        <position position="1"/>
    </location>
</feature>
<dbReference type="EMBL" id="BARU01044381">
    <property type="protein sequence ID" value="GAH77490.1"/>
    <property type="molecule type" value="Genomic_DNA"/>
</dbReference>
<dbReference type="SUPFAM" id="SSF64484">
    <property type="entry name" value="beta and beta-prime subunits of DNA dependent RNA-polymerase"/>
    <property type="match status" value="1"/>
</dbReference>
<proteinExistence type="predicted"/>
<feature type="non-terminal residue" evidence="8">
    <location>
        <position position="172"/>
    </location>
</feature>
<keyword evidence="2" id="KW-0240">DNA-directed RNA polymerase</keyword>
<dbReference type="Pfam" id="PF05000">
    <property type="entry name" value="RNA_pol_Rpb1_4"/>
    <property type="match status" value="1"/>
</dbReference>
<dbReference type="Gene3D" id="1.10.274.100">
    <property type="entry name" value="RNA polymerase Rpb1, domain 3"/>
    <property type="match status" value="1"/>
</dbReference>
<sequence length="172" mass="19369">PPELGFYNKIIDKSSLKQIVADCYKLLSNEDTAKVVDSLKQLGFHYATKSGITIAMKDIEVPQAKPKLLEEAEERITIIENQYRRGLITDDERYKSVIGVWMETTEKITETISQTLDRYGGIYMMATSGAKGNISQIRQMAGMRGLMTDPAGRIIDFPIKLSLREGLSVLEY</sequence>
<evidence type="ECO:0000259" key="7">
    <source>
        <dbReference type="Pfam" id="PF05000"/>
    </source>
</evidence>
<comment type="caution">
    <text evidence="8">The sequence shown here is derived from an EMBL/GenBank/DDBJ whole genome shotgun (WGS) entry which is preliminary data.</text>
</comment>
<dbReference type="GO" id="GO:0003899">
    <property type="term" value="F:DNA-directed RNA polymerase activity"/>
    <property type="evidence" value="ECO:0007669"/>
    <property type="project" value="UniProtKB-EC"/>
</dbReference>
<evidence type="ECO:0000313" key="8">
    <source>
        <dbReference type="EMBL" id="GAH77490.1"/>
    </source>
</evidence>
<reference evidence="8" key="1">
    <citation type="journal article" date="2014" name="Front. Microbiol.">
        <title>High frequency of phylogenetically diverse reductive dehalogenase-homologous genes in deep subseafloor sedimentary metagenomes.</title>
        <authorList>
            <person name="Kawai M."/>
            <person name="Futagami T."/>
            <person name="Toyoda A."/>
            <person name="Takaki Y."/>
            <person name="Nishi S."/>
            <person name="Hori S."/>
            <person name="Arai W."/>
            <person name="Tsubouchi T."/>
            <person name="Morono Y."/>
            <person name="Uchiyama I."/>
            <person name="Ito T."/>
            <person name="Fujiyama A."/>
            <person name="Inagaki F."/>
            <person name="Takami H."/>
        </authorList>
    </citation>
    <scope>NUCLEOTIDE SEQUENCE</scope>
    <source>
        <strain evidence="8">Expedition CK06-06</strain>
    </source>
</reference>
<dbReference type="GO" id="GO:0006351">
    <property type="term" value="P:DNA-templated transcription"/>
    <property type="evidence" value="ECO:0007669"/>
    <property type="project" value="InterPro"/>
</dbReference>
<dbReference type="InterPro" id="IPR038120">
    <property type="entry name" value="Rpb1_funnel_sf"/>
</dbReference>
<dbReference type="EC" id="2.7.7.6" evidence="1"/>
<dbReference type="GO" id="GO:0003677">
    <property type="term" value="F:DNA binding"/>
    <property type="evidence" value="ECO:0007669"/>
    <property type="project" value="InterPro"/>
</dbReference>
<evidence type="ECO:0000259" key="6">
    <source>
        <dbReference type="Pfam" id="PF04983"/>
    </source>
</evidence>
<protein>
    <recommendedName>
        <fullName evidence="1">DNA-directed RNA polymerase</fullName>
        <ecNumber evidence="1">2.7.7.6</ecNumber>
    </recommendedName>
</protein>
<keyword evidence="4" id="KW-0548">Nucleotidyltransferase</keyword>
<evidence type="ECO:0000256" key="1">
    <source>
        <dbReference type="ARBA" id="ARBA00012418"/>
    </source>
</evidence>
<keyword evidence="3" id="KW-0808">Transferase</keyword>
<evidence type="ECO:0000256" key="3">
    <source>
        <dbReference type="ARBA" id="ARBA00022679"/>
    </source>
</evidence>
<accession>X1J7N1</accession>
<dbReference type="InterPro" id="IPR007083">
    <property type="entry name" value="RNA_pol_Rpb1_4"/>
</dbReference>
<dbReference type="PANTHER" id="PTHR48443:SF1">
    <property type="entry name" value="DNA-DIRECTED RNA POLYMERASE SUBUNIT BETA"/>
    <property type="match status" value="1"/>
</dbReference>
<feature type="domain" description="RNA polymerase Rpb1" evidence="7">
    <location>
        <begin position="88"/>
        <end position="156"/>
    </location>
</feature>
<dbReference type="InterPro" id="IPR042102">
    <property type="entry name" value="RNA_pol_Rpb1_3_sf"/>
</dbReference>
<evidence type="ECO:0000256" key="2">
    <source>
        <dbReference type="ARBA" id="ARBA00022478"/>
    </source>
</evidence>